<reference evidence="2 3" key="1">
    <citation type="journal article" date="2023" name="Genome Announc.">
        <title>Pan-Genome Analyses of the Genus Cohnella and Proposal of the Novel Species Cohnella silvisoli sp. nov., Isolated from Forest Soil.</title>
        <authorList>
            <person name="Wang C."/>
            <person name="Mao L."/>
            <person name="Bao G."/>
            <person name="Zhu H."/>
        </authorList>
    </citation>
    <scope>NUCLEOTIDE SEQUENCE [LARGE SCALE GENOMIC DNA]</scope>
    <source>
        <strain evidence="2 3">NL03-T5-1</strain>
    </source>
</reference>
<keyword evidence="3" id="KW-1185">Reference proteome</keyword>
<evidence type="ECO:0000313" key="3">
    <source>
        <dbReference type="Proteomes" id="UP001493487"/>
    </source>
</evidence>
<organism evidence="2 3">
    <name type="scientific">Cohnella silvisoli</name>
    <dbReference type="NCBI Taxonomy" id="2873699"/>
    <lineage>
        <taxon>Bacteria</taxon>
        <taxon>Bacillati</taxon>
        <taxon>Bacillota</taxon>
        <taxon>Bacilli</taxon>
        <taxon>Bacillales</taxon>
        <taxon>Paenibacillaceae</taxon>
        <taxon>Cohnella</taxon>
    </lineage>
</organism>
<proteinExistence type="predicted"/>
<evidence type="ECO:0000256" key="1">
    <source>
        <dbReference type="SAM" id="MobiDB-lite"/>
    </source>
</evidence>
<accession>A0ABV1KT64</accession>
<feature type="region of interest" description="Disordered" evidence="1">
    <location>
        <begin position="1"/>
        <end position="72"/>
    </location>
</feature>
<gene>
    <name evidence="2" type="ORF">QJS35_12950</name>
</gene>
<protein>
    <submittedName>
        <fullName evidence="2">Uncharacterized protein</fullName>
    </submittedName>
</protein>
<dbReference type="EMBL" id="JASKHM010000007">
    <property type="protein sequence ID" value="MEQ4483299.1"/>
    <property type="molecule type" value="Genomic_DNA"/>
</dbReference>
<sequence>MAKPEAARRAPSAACSAASAPPGAAGSARPHQSTRGADGGPKVPASVSASANGAAAAATSAAKAPISRTRVAGVSPRKCNVTCRSAGCVQPRKRKPAADKLSIRPARYSVAASEHFKPRKRRKLFTDDTAFVRKLALITTF</sequence>
<feature type="compositionally biased region" description="Low complexity" evidence="1">
    <location>
        <begin position="9"/>
        <end position="30"/>
    </location>
</feature>
<dbReference type="Proteomes" id="UP001493487">
    <property type="component" value="Unassembled WGS sequence"/>
</dbReference>
<evidence type="ECO:0000313" key="2">
    <source>
        <dbReference type="EMBL" id="MEQ4483299.1"/>
    </source>
</evidence>
<comment type="caution">
    <text evidence="2">The sequence shown here is derived from an EMBL/GenBank/DDBJ whole genome shotgun (WGS) entry which is preliminary data.</text>
</comment>
<name>A0ABV1KT64_9BACL</name>
<feature type="compositionally biased region" description="Low complexity" evidence="1">
    <location>
        <begin position="45"/>
        <end position="67"/>
    </location>
</feature>